<dbReference type="OrthoDB" id="9802676at2"/>
<protein>
    <submittedName>
        <fullName evidence="2">Cytidine and deoxycytidylate deaminase zinc-binding region</fullName>
    </submittedName>
</protein>
<name>A0A1N7M7J9_9GAMM</name>
<dbReference type="CDD" id="cd01285">
    <property type="entry name" value="nucleoside_deaminase"/>
    <property type="match status" value="1"/>
</dbReference>
<accession>A0A1N7M7J9</accession>
<dbReference type="SUPFAM" id="SSF53927">
    <property type="entry name" value="Cytidine deaminase-like"/>
    <property type="match status" value="1"/>
</dbReference>
<evidence type="ECO:0000259" key="1">
    <source>
        <dbReference type="PROSITE" id="PS51747"/>
    </source>
</evidence>
<dbReference type="Proteomes" id="UP000185999">
    <property type="component" value="Unassembled WGS sequence"/>
</dbReference>
<dbReference type="Pfam" id="PF00383">
    <property type="entry name" value="dCMP_cyt_deam_1"/>
    <property type="match status" value="1"/>
</dbReference>
<organism evidence="2 3">
    <name type="scientific">Neptunomonas antarctica</name>
    <dbReference type="NCBI Taxonomy" id="619304"/>
    <lineage>
        <taxon>Bacteria</taxon>
        <taxon>Pseudomonadati</taxon>
        <taxon>Pseudomonadota</taxon>
        <taxon>Gammaproteobacteria</taxon>
        <taxon>Oceanospirillales</taxon>
        <taxon>Oceanospirillaceae</taxon>
        <taxon>Neptunomonas</taxon>
    </lineage>
</organism>
<dbReference type="Gene3D" id="3.40.140.10">
    <property type="entry name" value="Cytidine Deaminase, domain 2"/>
    <property type="match status" value="1"/>
</dbReference>
<keyword evidence="3" id="KW-1185">Reference proteome</keyword>
<dbReference type="EMBL" id="FTOE01000005">
    <property type="protein sequence ID" value="SIS82032.1"/>
    <property type="molecule type" value="Genomic_DNA"/>
</dbReference>
<evidence type="ECO:0000313" key="2">
    <source>
        <dbReference type="EMBL" id="SIS82032.1"/>
    </source>
</evidence>
<evidence type="ECO:0000313" key="3">
    <source>
        <dbReference type="Proteomes" id="UP000185999"/>
    </source>
</evidence>
<dbReference type="RefSeq" id="WP_054340272.1">
    <property type="nucleotide sequence ID" value="NZ_FTOE01000005.1"/>
</dbReference>
<dbReference type="InterPro" id="IPR002125">
    <property type="entry name" value="CMP_dCMP_dom"/>
</dbReference>
<dbReference type="GO" id="GO:0003824">
    <property type="term" value="F:catalytic activity"/>
    <property type="evidence" value="ECO:0007669"/>
    <property type="project" value="InterPro"/>
</dbReference>
<dbReference type="AlphaFoldDB" id="A0A1N7M7J9"/>
<sequence length="182" mass="20395">MELSELVQRVNDYPVNADFRDDAIGLRCCELALDALTSGNYGVGAVLMDGAGNILIEEKNQVFEEKFCSAGHAEMRVIDQYEEIFRSQYPAYQLKLVVSLEPCPMCLSRLILSGIGVVKYMASDSAGGMVHNIKGMPPAWQNLAFTQSFYHAHISSQLRQLAQDLSQHNIDQLRTRLLNQRI</sequence>
<dbReference type="PROSITE" id="PS51747">
    <property type="entry name" value="CYT_DCMP_DEAMINASES_2"/>
    <property type="match status" value="1"/>
</dbReference>
<proteinExistence type="predicted"/>
<dbReference type="PANTHER" id="PTHR11079:SF162">
    <property type="entry name" value="RIBOFLAVIN BIOSYNTHESIS PROTEIN PYRD, CHLOROPLASTIC"/>
    <property type="match status" value="1"/>
</dbReference>
<reference evidence="3" key="1">
    <citation type="submission" date="2017-01" db="EMBL/GenBank/DDBJ databases">
        <authorList>
            <person name="Varghese N."/>
            <person name="Submissions S."/>
        </authorList>
    </citation>
    <scope>NUCLEOTIDE SEQUENCE [LARGE SCALE GENOMIC DNA]</scope>
    <source>
        <strain evidence="3">DSM 22306</strain>
    </source>
</reference>
<gene>
    <name evidence="2" type="ORF">SAMN05421760_105238</name>
</gene>
<feature type="domain" description="CMP/dCMP-type deaminase" evidence="1">
    <location>
        <begin position="19"/>
        <end position="131"/>
    </location>
</feature>
<dbReference type="STRING" id="619304.SAMN05421760_105238"/>
<dbReference type="InterPro" id="IPR016193">
    <property type="entry name" value="Cytidine_deaminase-like"/>
</dbReference>
<dbReference type="PANTHER" id="PTHR11079">
    <property type="entry name" value="CYTOSINE DEAMINASE FAMILY MEMBER"/>
    <property type="match status" value="1"/>
</dbReference>